<organism evidence="2 3">
    <name type="scientific">Sphingomonas rubra</name>
    <dbReference type="NCBI Taxonomy" id="634430"/>
    <lineage>
        <taxon>Bacteria</taxon>
        <taxon>Pseudomonadati</taxon>
        <taxon>Pseudomonadota</taxon>
        <taxon>Alphaproteobacteria</taxon>
        <taxon>Sphingomonadales</taxon>
        <taxon>Sphingomonadaceae</taxon>
        <taxon>Sphingomonas</taxon>
    </lineage>
</organism>
<accession>A0A1I5PUB9</accession>
<dbReference type="AlphaFoldDB" id="A0A1I5PUB9"/>
<keyword evidence="1" id="KW-0812">Transmembrane</keyword>
<protein>
    <submittedName>
        <fullName evidence="2">Uncharacterized protein</fullName>
    </submittedName>
</protein>
<evidence type="ECO:0000313" key="3">
    <source>
        <dbReference type="Proteomes" id="UP000199586"/>
    </source>
</evidence>
<gene>
    <name evidence="2" type="ORF">SAMN04488241_101236</name>
</gene>
<sequence>MKETAEQATRRRWITLAELVAVAGVLIAALTLYLGWSDRRADEAARQAETANSARDRSRVDLKAAVEDGGTALALTDERHDLSELTVAFPRALGVATQRPAETAIDADWIAAPLLKLTDGGADARTGRLPVLLTVRYWDGDAARTATGIYDVIWRTEGRMLRGRTLSLEGLRLRERGGGQARLDAIWAREKPGA</sequence>
<reference evidence="2 3" key="1">
    <citation type="submission" date="2016-10" db="EMBL/GenBank/DDBJ databases">
        <authorList>
            <person name="de Groot N.N."/>
        </authorList>
    </citation>
    <scope>NUCLEOTIDE SEQUENCE [LARGE SCALE GENOMIC DNA]</scope>
    <source>
        <strain evidence="2 3">CGMCC 1.9113</strain>
    </source>
</reference>
<proteinExistence type="predicted"/>
<dbReference type="EMBL" id="FOXP01000001">
    <property type="protein sequence ID" value="SFP37653.1"/>
    <property type="molecule type" value="Genomic_DNA"/>
</dbReference>
<keyword evidence="3" id="KW-1185">Reference proteome</keyword>
<evidence type="ECO:0000256" key="1">
    <source>
        <dbReference type="SAM" id="Phobius"/>
    </source>
</evidence>
<feature type="transmembrane region" description="Helical" evidence="1">
    <location>
        <begin position="12"/>
        <end position="36"/>
    </location>
</feature>
<dbReference type="STRING" id="634430.SAMN04488241_101236"/>
<keyword evidence="1" id="KW-0472">Membrane</keyword>
<dbReference type="Proteomes" id="UP000199586">
    <property type="component" value="Unassembled WGS sequence"/>
</dbReference>
<evidence type="ECO:0000313" key="2">
    <source>
        <dbReference type="EMBL" id="SFP37653.1"/>
    </source>
</evidence>
<dbReference type="OrthoDB" id="7499953at2"/>
<dbReference type="RefSeq" id="WP_093330212.1">
    <property type="nucleotide sequence ID" value="NZ_FOXP01000001.1"/>
</dbReference>
<keyword evidence="1" id="KW-1133">Transmembrane helix</keyword>
<name>A0A1I5PUB9_9SPHN</name>